<proteinExistence type="predicted"/>
<dbReference type="PROSITE" id="PS51005">
    <property type="entry name" value="NAC"/>
    <property type="match status" value="1"/>
</dbReference>
<dbReference type="eggNOG" id="ENOG502QS6I">
    <property type="taxonomic scope" value="Eukaryota"/>
</dbReference>
<keyword evidence="8" id="KW-1185">Reference proteome</keyword>
<dbReference type="GO" id="GO:0003677">
    <property type="term" value="F:DNA binding"/>
    <property type="evidence" value="ECO:0007669"/>
    <property type="project" value="UniProtKB-KW"/>
</dbReference>
<evidence type="ECO:0000259" key="6">
    <source>
        <dbReference type="PROSITE" id="PS51005"/>
    </source>
</evidence>
<dbReference type="FunCoup" id="B9RU40">
    <property type="interactions" value="1612"/>
</dbReference>
<dbReference type="AlphaFoldDB" id="B9RU40"/>
<dbReference type="STRING" id="3988.B9RU40"/>
<keyword evidence="5" id="KW-0539">Nucleus</keyword>
<dbReference type="PANTHER" id="PTHR31744:SF210">
    <property type="entry name" value="NAC DOMAIN-CONTAINING PROTEIN 86-LIKE"/>
    <property type="match status" value="1"/>
</dbReference>
<keyword evidence="4" id="KW-0804">Transcription</keyword>
<dbReference type="Gene3D" id="2.170.150.80">
    <property type="entry name" value="NAC domain"/>
    <property type="match status" value="1"/>
</dbReference>
<keyword evidence="3" id="KW-0238">DNA-binding</keyword>
<accession>B9RU40</accession>
<dbReference type="InterPro" id="IPR036093">
    <property type="entry name" value="NAC_dom_sf"/>
</dbReference>
<dbReference type="PANTHER" id="PTHR31744">
    <property type="entry name" value="PROTEIN CUP-SHAPED COTYLEDON 2-RELATED"/>
    <property type="match status" value="1"/>
</dbReference>
<reference evidence="8" key="1">
    <citation type="journal article" date="2010" name="Nat. Biotechnol.">
        <title>Draft genome sequence of the oilseed species Ricinus communis.</title>
        <authorList>
            <person name="Chan A.P."/>
            <person name="Crabtree J."/>
            <person name="Zhao Q."/>
            <person name="Lorenzi H."/>
            <person name="Orvis J."/>
            <person name="Puiu D."/>
            <person name="Melake-Berhan A."/>
            <person name="Jones K.M."/>
            <person name="Redman J."/>
            <person name="Chen G."/>
            <person name="Cahoon E.B."/>
            <person name="Gedil M."/>
            <person name="Stanke M."/>
            <person name="Haas B.J."/>
            <person name="Wortman J.R."/>
            <person name="Fraser-Liggett C.M."/>
            <person name="Ravel J."/>
            <person name="Rabinowicz P.D."/>
        </authorList>
    </citation>
    <scope>NUCLEOTIDE SEQUENCE [LARGE SCALE GENOMIC DNA]</scope>
    <source>
        <strain evidence="8">cv. Hale</strain>
    </source>
</reference>
<sequence>MGKKLSPGFRFHPTDVELVKYYLKRKVLGKRFHMEAIAEVDIYKYAPWDLPNKSLLRSGDLKWYFFCSREKKYASGFRMKRATEFGYWKTTGKDRPVRYDDQVVGSIKTLVFHQGKAPKGNRTDWVMYEYKLEEQGLADRGVVQDSYVLCSIFKKDGPGPKNGAQYGAPFREEDWDDDELEEDEVVNGVGADVDMVVPVNQNDCVATTSSYLPETERESTLLCPSETLLSDVNTGAVVAADYYVACSDAPPTQDVVNEDDIIELLGHFREDNAEMNDLDGQGHQVAEVNPISDGLGIYDDLGDLGSLVGFSGNAAASFTMDKGQYLELTDLEVPLNFSTEAAGGQVQTSGNPQPFFGWGEGVRARVRGQSGGNPDQPFLGWGEGFSDDEGAFGYHHPL</sequence>
<dbReference type="Pfam" id="PF02365">
    <property type="entry name" value="NAM"/>
    <property type="match status" value="1"/>
</dbReference>
<name>B9RU40_RICCO</name>
<dbReference type="KEGG" id="rcu:8259150"/>
<evidence type="ECO:0000256" key="4">
    <source>
        <dbReference type="ARBA" id="ARBA00023163"/>
    </source>
</evidence>
<dbReference type="GO" id="GO:0006355">
    <property type="term" value="P:regulation of DNA-templated transcription"/>
    <property type="evidence" value="ECO:0007669"/>
    <property type="project" value="InterPro"/>
</dbReference>
<dbReference type="SUPFAM" id="SSF101941">
    <property type="entry name" value="NAC domain"/>
    <property type="match status" value="1"/>
</dbReference>
<feature type="domain" description="NAC" evidence="6">
    <location>
        <begin position="5"/>
        <end position="155"/>
    </location>
</feature>
<evidence type="ECO:0000256" key="2">
    <source>
        <dbReference type="ARBA" id="ARBA00023015"/>
    </source>
</evidence>
<organism evidence="7 8">
    <name type="scientific">Ricinus communis</name>
    <name type="common">Castor bean</name>
    <dbReference type="NCBI Taxonomy" id="3988"/>
    <lineage>
        <taxon>Eukaryota</taxon>
        <taxon>Viridiplantae</taxon>
        <taxon>Streptophyta</taxon>
        <taxon>Embryophyta</taxon>
        <taxon>Tracheophyta</taxon>
        <taxon>Spermatophyta</taxon>
        <taxon>Magnoliopsida</taxon>
        <taxon>eudicotyledons</taxon>
        <taxon>Gunneridae</taxon>
        <taxon>Pentapetalae</taxon>
        <taxon>rosids</taxon>
        <taxon>fabids</taxon>
        <taxon>Malpighiales</taxon>
        <taxon>Euphorbiaceae</taxon>
        <taxon>Acalyphoideae</taxon>
        <taxon>Acalypheae</taxon>
        <taxon>Ricinus</taxon>
    </lineage>
</organism>
<evidence type="ECO:0000256" key="1">
    <source>
        <dbReference type="ARBA" id="ARBA00004123"/>
    </source>
</evidence>
<gene>
    <name evidence="7" type="ORF">RCOM_1461770</name>
</gene>
<evidence type="ECO:0000256" key="5">
    <source>
        <dbReference type="ARBA" id="ARBA00023242"/>
    </source>
</evidence>
<dbReference type="FunFam" id="2.170.150.80:FF:000002">
    <property type="entry name" value="Nac domain-containing protein 86"/>
    <property type="match status" value="1"/>
</dbReference>
<evidence type="ECO:0000256" key="3">
    <source>
        <dbReference type="ARBA" id="ARBA00023125"/>
    </source>
</evidence>
<keyword evidence="2" id="KW-0805">Transcription regulation</keyword>
<comment type="subcellular location">
    <subcellularLocation>
        <location evidence="1">Nucleus</location>
    </subcellularLocation>
</comment>
<evidence type="ECO:0000313" key="8">
    <source>
        <dbReference type="Proteomes" id="UP000008311"/>
    </source>
</evidence>
<dbReference type="GO" id="GO:0005634">
    <property type="term" value="C:nucleus"/>
    <property type="evidence" value="ECO:0007669"/>
    <property type="project" value="UniProtKB-SubCell"/>
</dbReference>
<dbReference type="InterPro" id="IPR003441">
    <property type="entry name" value="NAC-dom"/>
</dbReference>
<evidence type="ECO:0000313" key="7">
    <source>
        <dbReference type="EMBL" id="EEF45159.1"/>
    </source>
</evidence>
<dbReference type="OrthoDB" id="1882472at2759"/>
<dbReference type="EMBL" id="EQ973815">
    <property type="protein sequence ID" value="EEF45159.1"/>
    <property type="molecule type" value="Genomic_DNA"/>
</dbReference>
<dbReference type="Proteomes" id="UP000008311">
    <property type="component" value="Unassembled WGS sequence"/>
</dbReference>
<dbReference type="InParanoid" id="B9RU40"/>
<protein>
    <submittedName>
        <fullName evidence="7">Transcription factor, putative</fullName>
    </submittedName>
</protein>